<feature type="coiled-coil region" evidence="1">
    <location>
        <begin position="51"/>
        <end position="102"/>
    </location>
</feature>
<dbReference type="PANTHER" id="PTHR39555">
    <property type="entry name" value="FIMBRIAL ASSEMBLY PROTEIN PILO-LIKE PROTEIN-RELATED"/>
    <property type="match status" value="1"/>
</dbReference>
<feature type="transmembrane region" description="Helical" evidence="2">
    <location>
        <begin position="28"/>
        <end position="50"/>
    </location>
</feature>
<dbReference type="KEGG" id="ome:OLMES_0787"/>
<dbReference type="PANTHER" id="PTHR39555:SF1">
    <property type="entry name" value="TYPE IV PILUS INNER MEMBRANE COMPONENT PILO"/>
    <property type="match status" value="1"/>
</dbReference>
<evidence type="ECO:0000256" key="2">
    <source>
        <dbReference type="SAM" id="Phobius"/>
    </source>
</evidence>
<keyword evidence="1" id="KW-0175">Coiled coil</keyword>
<evidence type="ECO:0000313" key="3">
    <source>
        <dbReference type="EMBL" id="ARU54879.1"/>
    </source>
</evidence>
<evidence type="ECO:0000313" key="4">
    <source>
        <dbReference type="Proteomes" id="UP000196027"/>
    </source>
</evidence>
<dbReference type="Gene3D" id="1.10.287.540">
    <property type="entry name" value="Helix hairpin bin"/>
    <property type="match status" value="1"/>
</dbReference>
<keyword evidence="2" id="KW-0812">Transmembrane</keyword>
<dbReference type="InterPro" id="IPR014717">
    <property type="entry name" value="Transl_elong_EF1B/ribsomal_bS6"/>
</dbReference>
<keyword evidence="4" id="KW-1185">Reference proteome</keyword>
<dbReference type="Gene3D" id="3.30.70.60">
    <property type="match status" value="1"/>
</dbReference>
<organism evidence="3 4">
    <name type="scientific">Oleiphilus messinensis</name>
    <dbReference type="NCBI Taxonomy" id="141451"/>
    <lineage>
        <taxon>Bacteria</taxon>
        <taxon>Pseudomonadati</taxon>
        <taxon>Pseudomonadota</taxon>
        <taxon>Gammaproteobacteria</taxon>
        <taxon>Oceanospirillales</taxon>
        <taxon>Oleiphilaceae</taxon>
        <taxon>Oleiphilus</taxon>
    </lineage>
</organism>
<evidence type="ECO:0000256" key="1">
    <source>
        <dbReference type="SAM" id="Coils"/>
    </source>
</evidence>
<proteinExistence type="predicted"/>
<dbReference type="GO" id="GO:0043107">
    <property type="term" value="P:type IV pilus-dependent motility"/>
    <property type="evidence" value="ECO:0007669"/>
    <property type="project" value="InterPro"/>
</dbReference>
<dbReference type="OrthoDB" id="9802133at2"/>
<dbReference type="RefSeq" id="WP_087460041.1">
    <property type="nucleotide sequence ID" value="NZ_CP021425.1"/>
</dbReference>
<gene>
    <name evidence="3" type="ORF">OLMES_0787</name>
</gene>
<dbReference type="AlphaFoldDB" id="A0A1Y0I3V1"/>
<protein>
    <submittedName>
        <fullName evidence="3">Type 4 fimbrial biogenesis protein PilO</fullName>
    </submittedName>
</protein>
<dbReference type="Proteomes" id="UP000196027">
    <property type="component" value="Chromosome"/>
</dbReference>
<reference evidence="3 4" key="1">
    <citation type="submission" date="2017-05" db="EMBL/GenBank/DDBJ databases">
        <title>Genomic insights into alkan degradation activity of Oleiphilus messinensis.</title>
        <authorList>
            <person name="Kozyavkin S.A."/>
            <person name="Slesarev A.I."/>
            <person name="Golyshin P.N."/>
            <person name="Korzhenkov A."/>
            <person name="Golyshina O.N."/>
            <person name="Toshchakov S.V."/>
        </authorList>
    </citation>
    <scope>NUCLEOTIDE SEQUENCE [LARGE SCALE GENOMIC DNA]</scope>
    <source>
        <strain evidence="3 4">ME102</strain>
    </source>
</reference>
<dbReference type="InterPro" id="IPR007445">
    <property type="entry name" value="PilO"/>
</dbReference>
<accession>A0A1Y0I3V1</accession>
<dbReference type="EMBL" id="CP021425">
    <property type="protein sequence ID" value="ARU54879.1"/>
    <property type="molecule type" value="Genomic_DNA"/>
</dbReference>
<name>A0A1Y0I3V1_9GAMM</name>
<sequence length="204" mass="22721">MSLADSLEGLKGFDINDLDFNNAGSWPFLIKVIVFVLVFVLVIGGSYYFLVQDQYEQLDRVEIEESELRTEYEKKAFKAANLDAYRKQMAEMEASFGALLKQLPTDTEVPGLLEDITNTGVGSGLEIKAIDLQAEKKREFYVELPIKIELQGTYHDLASFVSGVAGLPRIVTLHDLSIEPPKTSNGEVLNMSIVAKTYRYKSGG</sequence>
<dbReference type="Pfam" id="PF04350">
    <property type="entry name" value="PilO"/>
    <property type="match status" value="1"/>
</dbReference>
<keyword evidence="2" id="KW-0472">Membrane</keyword>
<dbReference type="PIRSF" id="PIRSF016482">
    <property type="entry name" value="PilO"/>
    <property type="match status" value="1"/>
</dbReference>
<keyword evidence="2" id="KW-1133">Transmembrane helix</keyword>
<dbReference type="GO" id="GO:0043683">
    <property type="term" value="P:type IV pilus assembly"/>
    <property type="evidence" value="ECO:0007669"/>
    <property type="project" value="InterPro"/>
</dbReference>